<accession>A0A426YPW5</accession>
<evidence type="ECO:0000313" key="3">
    <source>
        <dbReference type="Proteomes" id="UP000287651"/>
    </source>
</evidence>
<gene>
    <name evidence="2" type="ORF">B296_00036015</name>
</gene>
<comment type="caution">
    <text evidence="2">The sequence shown here is derived from an EMBL/GenBank/DDBJ whole genome shotgun (WGS) entry which is preliminary data.</text>
</comment>
<evidence type="ECO:0000313" key="2">
    <source>
        <dbReference type="EMBL" id="RRT53759.1"/>
    </source>
</evidence>
<dbReference type="Proteomes" id="UP000287651">
    <property type="component" value="Unassembled WGS sequence"/>
</dbReference>
<keyword evidence="1" id="KW-1133">Transmembrane helix</keyword>
<keyword evidence="1" id="KW-0812">Transmembrane</keyword>
<sequence>MLSRATIFVDRYSIIDRDFVASLGTTATTASLLLATAMVALLHNDGYTRAIAAHCSHVGAAAAPRWQRPCAGKNYACDDRIDSNHTSAKCPYDCLHAKVVHEQAAAAPARVMAAHGHCRRLRAKAAPRRCLRGQ</sequence>
<proteinExistence type="predicted"/>
<evidence type="ECO:0000256" key="1">
    <source>
        <dbReference type="SAM" id="Phobius"/>
    </source>
</evidence>
<reference evidence="2 3" key="1">
    <citation type="journal article" date="2014" name="Agronomy (Basel)">
        <title>A Draft Genome Sequence for Ensete ventricosum, the Drought-Tolerant Tree Against Hunger.</title>
        <authorList>
            <person name="Harrison J."/>
            <person name="Moore K.A."/>
            <person name="Paszkiewicz K."/>
            <person name="Jones T."/>
            <person name="Grant M."/>
            <person name="Ambacheew D."/>
            <person name="Muzemil S."/>
            <person name="Studholme D.J."/>
        </authorList>
    </citation>
    <scope>NUCLEOTIDE SEQUENCE [LARGE SCALE GENOMIC DNA]</scope>
</reference>
<keyword evidence="1" id="KW-0472">Membrane</keyword>
<dbReference type="EMBL" id="AMZH03010968">
    <property type="protein sequence ID" value="RRT53759.1"/>
    <property type="molecule type" value="Genomic_DNA"/>
</dbReference>
<name>A0A426YPW5_ENSVE</name>
<organism evidence="2 3">
    <name type="scientific">Ensete ventricosum</name>
    <name type="common">Abyssinian banana</name>
    <name type="synonym">Musa ensete</name>
    <dbReference type="NCBI Taxonomy" id="4639"/>
    <lineage>
        <taxon>Eukaryota</taxon>
        <taxon>Viridiplantae</taxon>
        <taxon>Streptophyta</taxon>
        <taxon>Embryophyta</taxon>
        <taxon>Tracheophyta</taxon>
        <taxon>Spermatophyta</taxon>
        <taxon>Magnoliopsida</taxon>
        <taxon>Liliopsida</taxon>
        <taxon>Zingiberales</taxon>
        <taxon>Musaceae</taxon>
        <taxon>Ensete</taxon>
    </lineage>
</organism>
<protein>
    <submittedName>
        <fullName evidence="2">Uncharacterized protein</fullName>
    </submittedName>
</protein>
<dbReference type="AlphaFoldDB" id="A0A426YPW5"/>
<feature type="transmembrane region" description="Helical" evidence="1">
    <location>
        <begin position="20"/>
        <end position="42"/>
    </location>
</feature>